<proteinExistence type="inferred from homology"/>
<evidence type="ECO:0000256" key="3">
    <source>
        <dbReference type="ARBA" id="ARBA00007931"/>
    </source>
</evidence>
<evidence type="ECO:0000256" key="7">
    <source>
        <dbReference type="ARBA" id="ARBA00022723"/>
    </source>
</evidence>
<keyword evidence="10 13" id="KW-1133">Transmembrane helix</keyword>
<feature type="transmembrane region" description="Helical" evidence="13">
    <location>
        <begin position="125"/>
        <end position="148"/>
    </location>
</feature>
<dbReference type="InterPro" id="IPR008915">
    <property type="entry name" value="Peptidase_M50"/>
</dbReference>
<dbReference type="CDD" id="cd06158">
    <property type="entry name" value="S2P-M50_like_1"/>
    <property type="match status" value="1"/>
</dbReference>
<reference evidence="15" key="1">
    <citation type="submission" date="2020-08" db="EMBL/GenBank/DDBJ databases">
        <title>Genome public.</title>
        <authorList>
            <person name="Liu C."/>
            <person name="Sun Q."/>
        </authorList>
    </citation>
    <scope>NUCLEOTIDE SEQUENCE</scope>
    <source>
        <strain evidence="15">BX7</strain>
    </source>
</reference>
<dbReference type="GO" id="GO:0005886">
    <property type="term" value="C:plasma membrane"/>
    <property type="evidence" value="ECO:0007669"/>
    <property type="project" value="UniProtKB-SubCell"/>
</dbReference>
<comment type="subcellular location">
    <subcellularLocation>
        <location evidence="2">Cell membrane</location>
        <topology evidence="2">Multi-pass membrane protein</topology>
    </subcellularLocation>
</comment>
<keyword evidence="7" id="KW-0479">Metal-binding</keyword>
<gene>
    <name evidence="15" type="ORF">H8695_02245</name>
</gene>
<dbReference type="GO" id="GO:0006508">
    <property type="term" value="P:proteolysis"/>
    <property type="evidence" value="ECO:0007669"/>
    <property type="project" value="UniProtKB-KW"/>
</dbReference>
<comment type="caution">
    <text evidence="15">The sequence shown here is derived from an EMBL/GenBank/DDBJ whole genome shotgun (WGS) entry which is preliminary data.</text>
</comment>
<evidence type="ECO:0000313" key="15">
    <source>
        <dbReference type="EMBL" id="MBC8535515.1"/>
    </source>
</evidence>
<feature type="transmembrane region" description="Helical" evidence="13">
    <location>
        <begin position="91"/>
        <end position="113"/>
    </location>
</feature>
<dbReference type="Pfam" id="PF02163">
    <property type="entry name" value="Peptidase_M50"/>
    <property type="match status" value="1"/>
</dbReference>
<evidence type="ECO:0000256" key="5">
    <source>
        <dbReference type="ARBA" id="ARBA00022670"/>
    </source>
</evidence>
<evidence type="ECO:0000256" key="12">
    <source>
        <dbReference type="ARBA" id="ARBA00023136"/>
    </source>
</evidence>
<organism evidence="15 16">
    <name type="scientific">Feifania hominis</name>
    <dbReference type="NCBI Taxonomy" id="2763660"/>
    <lineage>
        <taxon>Bacteria</taxon>
        <taxon>Bacillati</taxon>
        <taxon>Bacillota</taxon>
        <taxon>Clostridia</taxon>
        <taxon>Eubacteriales</taxon>
        <taxon>Feifaniaceae</taxon>
        <taxon>Feifania</taxon>
    </lineage>
</organism>
<feature type="transmembrane region" description="Helical" evidence="13">
    <location>
        <begin position="169"/>
        <end position="188"/>
    </location>
</feature>
<name>A0A926DEF1_9FIRM</name>
<evidence type="ECO:0000256" key="13">
    <source>
        <dbReference type="SAM" id="Phobius"/>
    </source>
</evidence>
<feature type="transmembrane region" description="Helical" evidence="13">
    <location>
        <begin position="12"/>
        <end position="35"/>
    </location>
</feature>
<keyword evidence="4" id="KW-1003">Cell membrane</keyword>
<evidence type="ECO:0000256" key="9">
    <source>
        <dbReference type="ARBA" id="ARBA00022833"/>
    </source>
</evidence>
<dbReference type="InterPro" id="IPR044537">
    <property type="entry name" value="Rip2-like"/>
</dbReference>
<keyword evidence="8" id="KW-0378">Hydrolase</keyword>
<dbReference type="PANTHER" id="PTHR35864:SF1">
    <property type="entry name" value="ZINC METALLOPROTEASE YWHC-RELATED"/>
    <property type="match status" value="1"/>
</dbReference>
<comment type="similarity">
    <text evidence="3">Belongs to the peptidase M50B family.</text>
</comment>
<dbReference type="AlphaFoldDB" id="A0A926DEF1"/>
<dbReference type="Proteomes" id="UP000620366">
    <property type="component" value="Unassembled WGS sequence"/>
</dbReference>
<dbReference type="GO" id="GO:0008237">
    <property type="term" value="F:metallopeptidase activity"/>
    <property type="evidence" value="ECO:0007669"/>
    <property type="project" value="UniProtKB-KW"/>
</dbReference>
<dbReference type="InterPro" id="IPR052348">
    <property type="entry name" value="Metallopeptidase_M50B"/>
</dbReference>
<evidence type="ECO:0000259" key="14">
    <source>
        <dbReference type="Pfam" id="PF02163"/>
    </source>
</evidence>
<evidence type="ECO:0000256" key="2">
    <source>
        <dbReference type="ARBA" id="ARBA00004651"/>
    </source>
</evidence>
<dbReference type="RefSeq" id="WP_249299242.1">
    <property type="nucleotide sequence ID" value="NZ_JACRSP010000001.1"/>
</dbReference>
<dbReference type="PANTHER" id="PTHR35864">
    <property type="entry name" value="ZINC METALLOPROTEASE MJ0611-RELATED"/>
    <property type="match status" value="1"/>
</dbReference>
<keyword evidence="5 15" id="KW-0645">Protease</keyword>
<dbReference type="EMBL" id="JACRSP010000001">
    <property type="protein sequence ID" value="MBC8535515.1"/>
    <property type="molecule type" value="Genomic_DNA"/>
</dbReference>
<keyword evidence="6 13" id="KW-0812">Transmembrane</keyword>
<evidence type="ECO:0000256" key="4">
    <source>
        <dbReference type="ARBA" id="ARBA00022475"/>
    </source>
</evidence>
<evidence type="ECO:0000256" key="6">
    <source>
        <dbReference type="ARBA" id="ARBA00022692"/>
    </source>
</evidence>
<evidence type="ECO:0000256" key="11">
    <source>
        <dbReference type="ARBA" id="ARBA00023049"/>
    </source>
</evidence>
<keyword evidence="11" id="KW-0482">Metalloprotease</keyword>
<sequence length="213" mass="24271">MRNLLLQIIDAMIYTVPIVLISLTFHEVAHGFVAYRLGDPTAKNQGRLTLNPMRHLDPIGTISMILFRFGWAKPVPINPYYFKHRKRDIALVSIAGPAINLILGFFGILMFHICIRVPFLARIDYVINFFQIFAILNVGLAVFNLIPFPPLDGSKILGIILPDKIYYKVLNYEVYGQIFLFIALYFGWLSRPLSVARGFVISGMENLILKIMP</sequence>
<evidence type="ECO:0000256" key="8">
    <source>
        <dbReference type="ARBA" id="ARBA00022801"/>
    </source>
</evidence>
<keyword evidence="12 13" id="KW-0472">Membrane</keyword>
<keyword evidence="9" id="KW-0862">Zinc</keyword>
<evidence type="ECO:0000256" key="1">
    <source>
        <dbReference type="ARBA" id="ARBA00001947"/>
    </source>
</evidence>
<feature type="domain" description="Peptidase M50" evidence="14">
    <location>
        <begin position="17"/>
        <end position="162"/>
    </location>
</feature>
<keyword evidence="16" id="KW-1185">Reference proteome</keyword>
<comment type="cofactor">
    <cofactor evidence="1">
        <name>Zn(2+)</name>
        <dbReference type="ChEBI" id="CHEBI:29105"/>
    </cofactor>
</comment>
<protein>
    <submittedName>
        <fullName evidence="15">Site-2 protease family protein</fullName>
    </submittedName>
</protein>
<dbReference type="GO" id="GO:0046872">
    <property type="term" value="F:metal ion binding"/>
    <property type="evidence" value="ECO:0007669"/>
    <property type="project" value="UniProtKB-KW"/>
</dbReference>
<evidence type="ECO:0000313" key="16">
    <source>
        <dbReference type="Proteomes" id="UP000620366"/>
    </source>
</evidence>
<accession>A0A926DEF1</accession>
<evidence type="ECO:0000256" key="10">
    <source>
        <dbReference type="ARBA" id="ARBA00022989"/>
    </source>
</evidence>